<organism evidence="2 3">
    <name type="scientific">Fluviispira sanaruensis</name>
    <dbReference type="NCBI Taxonomy" id="2493639"/>
    <lineage>
        <taxon>Bacteria</taxon>
        <taxon>Pseudomonadati</taxon>
        <taxon>Bdellovibrionota</taxon>
        <taxon>Oligoflexia</taxon>
        <taxon>Silvanigrellales</taxon>
        <taxon>Silvanigrellaceae</taxon>
        <taxon>Fluviispira</taxon>
    </lineage>
</organism>
<keyword evidence="1" id="KW-1133">Transmembrane helix</keyword>
<protein>
    <recommendedName>
        <fullName evidence="4">Glycosyltransferase RgtA/B/C/D-like domain-containing protein</fullName>
    </recommendedName>
</protein>
<proteinExistence type="predicted"/>
<dbReference type="Proteomes" id="UP000291236">
    <property type="component" value="Chromosome"/>
</dbReference>
<feature type="transmembrane region" description="Helical" evidence="1">
    <location>
        <begin position="362"/>
        <end position="380"/>
    </location>
</feature>
<dbReference type="EMBL" id="AP019368">
    <property type="protein sequence ID" value="BBH51764.1"/>
    <property type="molecule type" value="Genomic_DNA"/>
</dbReference>
<reference evidence="2 3" key="1">
    <citation type="submission" date="2018-12" db="EMBL/GenBank/DDBJ databases">
        <title>Rubrispira sanarue gen. nov., sp., nov., a member of the order Silvanigrellales, isolated from a brackish lake in Hamamatsu Japan.</title>
        <authorList>
            <person name="Maejima Y."/>
            <person name="Iino T."/>
            <person name="Muraguchi Y."/>
            <person name="Fukuda K."/>
            <person name="Nojiri H."/>
            <person name="Ohkuma M."/>
            <person name="Moriuchi R."/>
            <person name="Dohra H."/>
            <person name="Kimbara K."/>
            <person name="Shintani M."/>
        </authorList>
    </citation>
    <scope>NUCLEOTIDE SEQUENCE [LARGE SCALE GENOMIC DNA]</scope>
    <source>
        <strain evidence="2 3">RF1110005</strain>
    </source>
</reference>
<feature type="transmembrane region" description="Helical" evidence="1">
    <location>
        <begin position="118"/>
        <end position="140"/>
    </location>
</feature>
<feature type="transmembrane region" description="Helical" evidence="1">
    <location>
        <begin position="91"/>
        <end position="111"/>
    </location>
</feature>
<keyword evidence="1" id="KW-0812">Transmembrane</keyword>
<feature type="transmembrane region" description="Helical" evidence="1">
    <location>
        <begin position="176"/>
        <end position="204"/>
    </location>
</feature>
<dbReference type="AlphaFoldDB" id="A0A4P2VIQ8"/>
<dbReference type="RefSeq" id="WP_130605624.1">
    <property type="nucleotide sequence ID" value="NZ_AP019368.1"/>
</dbReference>
<dbReference type="KEGG" id="sbf:JCM31447_01820"/>
<feature type="transmembrane region" description="Helical" evidence="1">
    <location>
        <begin position="7"/>
        <end position="27"/>
    </location>
</feature>
<evidence type="ECO:0000313" key="3">
    <source>
        <dbReference type="Proteomes" id="UP000291236"/>
    </source>
</evidence>
<feature type="transmembrane region" description="Helical" evidence="1">
    <location>
        <begin position="308"/>
        <end position="324"/>
    </location>
</feature>
<gene>
    <name evidence="2" type="ORF">JCM31447_01820</name>
</gene>
<dbReference type="OrthoDB" id="9828563at2"/>
<evidence type="ECO:0000256" key="1">
    <source>
        <dbReference type="SAM" id="Phobius"/>
    </source>
</evidence>
<feature type="transmembrane region" description="Helical" evidence="1">
    <location>
        <begin position="336"/>
        <end position="353"/>
    </location>
</feature>
<sequence length="455" mass="52592">MIEKYKNLIINLLTLAIFIFTYIYIIYDINNSYWMLGDQTRDWRIASSNQIHLVGTPIITGGYSFGPFFYWVLQFIYHNIGPFFNYLPHTAVYGLTFFNAIANAILFYIMAKKYFPSIILIFSLILFYITSPLVASLASTSWNPNLSAAFVNLSLALLIYKDFFKDGFNNKNIMSVSIIILFSWIAVQCHSPAIFYAASIFLFIFIKTVGIKNKFLFFALSALIVLILQIPFIIYMLNNSNQIANYQNGTTLAFKRFLFFKGAFGQGFSYIFNTASYSTLNKFYFPPFLIVYISLFIIAFYKKLFKEPIVQFFLIVLLLCYYGYSCLPSWSRESYLILANIFPLVILPIFILLKEFFNSKKINYSFHIAFLAIVILIIPSRNAERDTHFPYYKIIKIASKDLYEKHKELRAITLPNAYNKIDSSIIYEGYGGKINPKSSLVASIDEDGNIKLKNL</sequence>
<keyword evidence="3" id="KW-1185">Reference proteome</keyword>
<evidence type="ECO:0008006" key="4">
    <source>
        <dbReference type="Google" id="ProtNLM"/>
    </source>
</evidence>
<feature type="transmembrane region" description="Helical" evidence="1">
    <location>
        <begin position="216"/>
        <end position="237"/>
    </location>
</feature>
<accession>A0A4P2VIQ8</accession>
<name>A0A4P2VIQ8_FLUSA</name>
<feature type="transmembrane region" description="Helical" evidence="1">
    <location>
        <begin position="283"/>
        <end position="301"/>
    </location>
</feature>
<keyword evidence="1" id="KW-0472">Membrane</keyword>
<evidence type="ECO:0000313" key="2">
    <source>
        <dbReference type="EMBL" id="BBH51764.1"/>
    </source>
</evidence>
<feature type="transmembrane region" description="Helical" evidence="1">
    <location>
        <begin position="258"/>
        <end position="277"/>
    </location>
</feature>